<evidence type="ECO:0000313" key="1">
    <source>
        <dbReference type="EMBL" id="MBX60829.1"/>
    </source>
</evidence>
<organism evidence="1">
    <name type="scientific">Rhizophora mucronata</name>
    <name type="common">Asiatic mangrove</name>
    <dbReference type="NCBI Taxonomy" id="61149"/>
    <lineage>
        <taxon>Eukaryota</taxon>
        <taxon>Viridiplantae</taxon>
        <taxon>Streptophyta</taxon>
        <taxon>Embryophyta</taxon>
        <taxon>Tracheophyta</taxon>
        <taxon>Spermatophyta</taxon>
        <taxon>Magnoliopsida</taxon>
        <taxon>eudicotyledons</taxon>
        <taxon>Gunneridae</taxon>
        <taxon>Pentapetalae</taxon>
        <taxon>rosids</taxon>
        <taxon>fabids</taxon>
        <taxon>Malpighiales</taxon>
        <taxon>Rhizophoraceae</taxon>
        <taxon>Rhizophora</taxon>
    </lineage>
</organism>
<proteinExistence type="predicted"/>
<protein>
    <submittedName>
        <fullName evidence="1">Uncharacterized protein</fullName>
    </submittedName>
</protein>
<name>A0A2P2Q1Q0_RHIMU</name>
<sequence>MQPFPKFSTKATSVI</sequence>
<dbReference type="EMBL" id="GGEC01080345">
    <property type="protein sequence ID" value="MBX60829.1"/>
    <property type="molecule type" value="Transcribed_RNA"/>
</dbReference>
<accession>A0A2P2Q1Q0</accession>
<reference evidence="1" key="1">
    <citation type="submission" date="2018-02" db="EMBL/GenBank/DDBJ databases">
        <title>Rhizophora mucronata_Transcriptome.</title>
        <authorList>
            <person name="Meera S.P."/>
            <person name="Sreeshan A."/>
            <person name="Augustine A."/>
        </authorList>
    </citation>
    <scope>NUCLEOTIDE SEQUENCE</scope>
    <source>
        <tissue evidence="1">Leaf</tissue>
    </source>
</reference>